<evidence type="ECO:0000256" key="3">
    <source>
        <dbReference type="SAM" id="MobiDB-lite"/>
    </source>
</evidence>
<name>A0A0M3UH57_9MICC</name>
<dbReference type="AlphaFoldDB" id="A0A0M3UH57"/>
<reference evidence="6" key="1">
    <citation type="submission" date="2015-09" db="EMBL/GenBank/DDBJ databases">
        <title>Complete genome of Arthrobacter alpinus strain R3.8.</title>
        <authorList>
            <person name="See-Too W.S."/>
            <person name="Chan K.G."/>
        </authorList>
    </citation>
    <scope>NUCLEOTIDE SEQUENCE [LARGE SCALE GENOMIC DNA]</scope>
    <source>
        <strain evidence="6">R3.8</strain>
    </source>
</reference>
<dbReference type="PROSITE" id="PS50977">
    <property type="entry name" value="HTH_TETR_2"/>
    <property type="match status" value="1"/>
</dbReference>
<evidence type="ECO:0000313" key="6">
    <source>
        <dbReference type="Proteomes" id="UP000062833"/>
    </source>
</evidence>
<dbReference type="InterPro" id="IPR009057">
    <property type="entry name" value="Homeodomain-like_sf"/>
</dbReference>
<dbReference type="PANTHER" id="PTHR43479:SF11">
    <property type="entry name" value="ACREF_ENVCD OPERON REPRESSOR-RELATED"/>
    <property type="match status" value="1"/>
</dbReference>
<evidence type="ECO:0000256" key="2">
    <source>
        <dbReference type="PROSITE-ProRule" id="PRU00335"/>
    </source>
</evidence>
<feature type="region of interest" description="Disordered" evidence="3">
    <location>
        <begin position="1"/>
        <end position="34"/>
    </location>
</feature>
<evidence type="ECO:0000256" key="1">
    <source>
        <dbReference type="ARBA" id="ARBA00023125"/>
    </source>
</evidence>
<dbReference type="PATRIC" id="fig|656366.3.peg.428"/>
<keyword evidence="6" id="KW-1185">Reference proteome</keyword>
<proteinExistence type="predicted"/>
<organism evidence="5 6">
    <name type="scientific">Arthrobacter alpinus</name>
    <dbReference type="NCBI Taxonomy" id="656366"/>
    <lineage>
        <taxon>Bacteria</taxon>
        <taxon>Bacillati</taxon>
        <taxon>Actinomycetota</taxon>
        <taxon>Actinomycetes</taxon>
        <taxon>Micrococcales</taxon>
        <taxon>Micrococcaceae</taxon>
        <taxon>Arthrobacter</taxon>
    </lineage>
</organism>
<dbReference type="InterPro" id="IPR001647">
    <property type="entry name" value="HTH_TetR"/>
</dbReference>
<dbReference type="PRINTS" id="PR00455">
    <property type="entry name" value="HTHTETR"/>
</dbReference>
<dbReference type="Gene3D" id="1.10.357.10">
    <property type="entry name" value="Tetracycline Repressor, domain 2"/>
    <property type="match status" value="1"/>
</dbReference>
<sequence length="237" mass="26574">MNAQESHQIQDVVPGRPATQAAVGRRYSGQESSERVRERRARLVEAAIEVFGTTGYASSKVKEICRGAGLSERYFYESFVNREDLLYAVYVDLTERIFEVTRRALEEAGDDIVAGARNGLAAFVRYLLDDTRYARIALIEVVGVSEKLERQRFAALDAFAEIVRHQVLTQPVPQREDLEPHANNHTDRVWIASVALVGAVNHVMVDSLIAGYPVCAELIVDVCFEFFENTRTALPRA</sequence>
<evidence type="ECO:0000313" key="5">
    <source>
        <dbReference type="EMBL" id="ALE93899.1"/>
    </source>
</evidence>
<dbReference type="GO" id="GO:0003677">
    <property type="term" value="F:DNA binding"/>
    <property type="evidence" value="ECO:0007669"/>
    <property type="project" value="UniProtKB-UniRule"/>
</dbReference>
<gene>
    <name evidence="5" type="ORF">AOC05_01910</name>
</gene>
<feature type="DNA-binding region" description="H-T-H motif" evidence="2">
    <location>
        <begin position="60"/>
        <end position="79"/>
    </location>
</feature>
<dbReference type="SUPFAM" id="SSF46689">
    <property type="entry name" value="Homeodomain-like"/>
    <property type="match status" value="1"/>
</dbReference>
<dbReference type="Pfam" id="PF00440">
    <property type="entry name" value="TetR_N"/>
    <property type="match status" value="1"/>
</dbReference>
<dbReference type="RefSeq" id="WP_186758999.1">
    <property type="nucleotide sequence ID" value="NZ_CP012677.1"/>
</dbReference>
<dbReference type="KEGG" id="aaq:AOC05_01910"/>
<feature type="domain" description="HTH tetR-type" evidence="4">
    <location>
        <begin position="37"/>
        <end position="97"/>
    </location>
</feature>
<dbReference type="Proteomes" id="UP000062833">
    <property type="component" value="Chromosome"/>
</dbReference>
<dbReference type="EMBL" id="CP012677">
    <property type="protein sequence ID" value="ALE93899.1"/>
    <property type="molecule type" value="Genomic_DNA"/>
</dbReference>
<dbReference type="InterPro" id="IPR050624">
    <property type="entry name" value="HTH-type_Tx_Regulator"/>
</dbReference>
<accession>A0A0M3UH57</accession>
<dbReference type="PANTHER" id="PTHR43479">
    <property type="entry name" value="ACREF/ENVCD OPERON REPRESSOR-RELATED"/>
    <property type="match status" value="1"/>
</dbReference>
<protein>
    <recommendedName>
        <fullName evidence="4">HTH tetR-type domain-containing protein</fullName>
    </recommendedName>
</protein>
<evidence type="ECO:0000259" key="4">
    <source>
        <dbReference type="PROSITE" id="PS50977"/>
    </source>
</evidence>
<keyword evidence="1 2" id="KW-0238">DNA-binding</keyword>